<dbReference type="OrthoDB" id="1681166at2759"/>
<dbReference type="AlphaFoldDB" id="A0A2P5HYD5"/>
<name>A0A2P5HYD5_DIAHE</name>
<sequence length="274" mass="29450">MAGPDPFVEQHHALQGPVTESYGPAGAQAQQLPPVREETLQPQPPFQPLFTLVTDSTTHVTHHPQVHYIFSDDDPEILTKALAQYGQHASPDAHAARASPPAAYPNERAIVLDLVPKPAHNAHPALSGPGYDVAWVSSLSPNWAVVAAKTSEMTEDSSNNTITLDDETGAGQRQVLRIEGVGDNAVPSVSTASQGSSARARRPSLEDRDLRMSASSPSVAAQDRAREDYGAIVDEFDKRMNILRKVVDAGLDRQRNIPRAHVADGEFPASAVLQ</sequence>
<evidence type="ECO:0000313" key="3">
    <source>
        <dbReference type="Proteomes" id="UP000094444"/>
    </source>
</evidence>
<feature type="region of interest" description="Disordered" evidence="1">
    <location>
        <begin position="1"/>
        <end position="47"/>
    </location>
</feature>
<evidence type="ECO:0000313" key="2">
    <source>
        <dbReference type="EMBL" id="POS75255.1"/>
    </source>
</evidence>
<feature type="region of interest" description="Disordered" evidence="1">
    <location>
        <begin position="150"/>
        <end position="224"/>
    </location>
</feature>
<proteinExistence type="predicted"/>
<accession>A0A2P5HYD5</accession>
<dbReference type="STRING" id="158607.A0A2P5HYD5"/>
<keyword evidence="3" id="KW-1185">Reference proteome</keyword>
<comment type="caution">
    <text evidence="2">The sequence shown here is derived from an EMBL/GenBank/DDBJ whole genome shotgun (WGS) entry which is preliminary data.</text>
</comment>
<dbReference type="InParanoid" id="A0A2P5HYD5"/>
<gene>
    <name evidence="2" type="ORF">DHEL01_v206343</name>
</gene>
<evidence type="ECO:0000256" key="1">
    <source>
        <dbReference type="SAM" id="MobiDB-lite"/>
    </source>
</evidence>
<dbReference type="EMBL" id="MAVT02000510">
    <property type="protein sequence ID" value="POS75255.1"/>
    <property type="molecule type" value="Genomic_DNA"/>
</dbReference>
<protein>
    <submittedName>
        <fullName evidence="2">Uncharacterized protein</fullName>
    </submittedName>
</protein>
<feature type="compositionally biased region" description="Polar residues" evidence="1">
    <location>
        <begin position="187"/>
        <end position="197"/>
    </location>
</feature>
<organism evidence="2 3">
    <name type="scientific">Diaporthe helianthi</name>
    <dbReference type="NCBI Taxonomy" id="158607"/>
    <lineage>
        <taxon>Eukaryota</taxon>
        <taxon>Fungi</taxon>
        <taxon>Dikarya</taxon>
        <taxon>Ascomycota</taxon>
        <taxon>Pezizomycotina</taxon>
        <taxon>Sordariomycetes</taxon>
        <taxon>Sordariomycetidae</taxon>
        <taxon>Diaporthales</taxon>
        <taxon>Diaporthaceae</taxon>
        <taxon>Diaporthe</taxon>
    </lineage>
</organism>
<dbReference type="Proteomes" id="UP000094444">
    <property type="component" value="Unassembled WGS sequence"/>
</dbReference>
<reference evidence="2" key="1">
    <citation type="submission" date="2017-09" db="EMBL/GenBank/DDBJ databases">
        <title>Polyketide synthases of a Diaporthe helianthi virulent isolate.</title>
        <authorList>
            <person name="Baroncelli R."/>
        </authorList>
    </citation>
    <scope>NUCLEOTIDE SEQUENCE [LARGE SCALE GENOMIC DNA]</scope>
    <source>
        <strain evidence="2">7/96</strain>
    </source>
</reference>